<evidence type="ECO:0000313" key="2">
    <source>
        <dbReference type="Proteomes" id="UP001218218"/>
    </source>
</evidence>
<protein>
    <submittedName>
        <fullName evidence="1">Uncharacterized protein</fullName>
    </submittedName>
</protein>
<evidence type="ECO:0000313" key="1">
    <source>
        <dbReference type="EMBL" id="KAJ7363895.1"/>
    </source>
</evidence>
<dbReference type="Proteomes" id="UP001218218">
    <property type="component" value="Unassembled WGS sequence"/>
</dbReference>
<comment type="caution">
    <text evidence="1">The sequence shown here is derived from an EMBL/GenBank/DDBJ whole genome shotgun (WGS) entry which is preliminary data.</text>
</comment>
<name>A0AAD7F3C4_9AGAR</name>
<proteinExistence type="predicted"/>
<reference evidence="1" key="1">
    <citation type="submission" date="2023-03" db="EMBL/GenBank/DDBJ databases">
        <title>Massive genome expansion in bonnet fungi (Mycena s.s.) driven by repeated elements and novel gene families across ecological guilds.</title>
        <authorList>
            <consortium name="Lawrence Berkeley National Laboratory"/>
            <person name="Harder C.B."/>
            <person name="Miyauchi S."/>
            <person name="Viragh M."/>
            <person name="Kuo A."/>
            <person name="Thoen E."/>
            <person name="Andreopoulos B."/>
            <person name="Lu D."/>
            <person name="Skrede I."/>
            <person name="Drula E."/>
            <person name="Henrissat B."/>
            <person name="Morin E."/>
            <person name="Kohler A."/>
            <person name="Barry K."/>
            <person name="LaButti K."/>
            <person name="Morin E."/>
            <person name="Salamov A."/>
            <person name="Lipzen A."/>
            <person name="Mereny Z."/>
            <person name="Hegedus B."/>
            <person name="Baldrian P."/>
            <person name="Stursova M."/>
            <person name="Weitz H."/>
            <person name="Taylor A."/>
            <person name="Grigoriev I.V."/>
            <person name="Nagy L.G."/>
            <person name="Martin F."/>
            <person name="Kauserud H."/>
        </authorList>
    </citation>
    <scope>NUCLEOTIDE SEQUENCE</scope>
    <source>
        <strain evidence="1">CBHHK002</strain>
    </source>
</reference>
<organism evidence="1 2">
    <name type="scientific">Mycena albidolilacea</name>
    <dbReference type="NCBI Taxonomy" id="1033008"/>
    <lineage>
        <taxon>Eukaryota</taxon>
        <taxon>Fungi</taxon>
        <taxon>Dikarya</taxon>
        <taxon>Basidiomycota</taxon>
        <taxon>Agaricomycotina</taxon>
        <taxon>Agaricomycetes</taxon>
        <taxon>Agaricomycetidae</taxon>
        <taxon>Agaricales</taxon>
        <taxon>Marasmiineae</taxon>
        <taxon>Mycenaceae</taxon>
        <taxon>Mycena</taxon>
    </lineage>
</organism>
<sequence>MGSDGNANSLGQHVKVATKSNGQEGVCPQERDTSRTQTMSLALLGRQEAPTQTLPTVVTLQLTALSPEARAPLIQYLEARREQLYSCSAIQRVLGVRQSNKKWQHTQYGCALKLKGAIGVWFGYTCFQIVAIRGSGYALLTGIIGLNVDFL</sequence>
<accession>A0AAD7F3C4</accession>
<gene>
    <name evidence="1" type="ORF">DFH08DRAFT_798357</name>
</gene>
<keyword evidence="2" id="KW-1185">Reference proteome</keyword>
<dbReference type="EMBL" id="JARIHO010000003">
    <property type="protein sequence ID" value="KAJ7363895.1"/>
    <property type="molecule type" value="Genomic_DNA"/>
</dbReference>
<dbReference type="AlphaFoldDB" id="A0AAD7F3C4"/>